<feature type="region of interest" description="Disordered" evidence="12">
    <location>
        <begin position="274"/>
        <end position="395"/>
    </location>
</feature>
<reference evidence="15 16" key="1">
    <citation type="journal article" date="2011" name="Proc. Natl. Acad. Sci. U.S.A.">
        <title>Evolutionary erosion of yeast sex chromosomes by mating-type switching accidents.</title>
        <authorList>
            <person name="Gordon J.L."/>
            <person name="Armisen D."/>
            <person name="Proux-Wera E."/>
            <person name="Oheigeartaigh S.S."/>
            <person name="Byrne K.P."/>
            <person name="Wolfe K.H."/>
        </authorList>
    </citation>
    <scope>NUCLEOTIDE SEQUENCE [LARGE SCALE GENOMIC DNA]</scope>
    <source>
        <strain evidence="16">ATCC 10597 / BCRC 20456 / CBS 421 / NBRC 0211 / NRRL Y-12639</strain>
    </source>
</reference>
<dbReference type="AlphaFoldDB" id="G0WCC1"/>
<evidence type="ECO:0000256" key="7">
    <source>
        <dbReference type="ARBA" id="ARBA00022771"/>
    </source>
</evidence>
<dbReference type="InterPro" id="IPR049425">
    <property type="entry name" value="Vps27_GAT-like"/>
</dbReference>
<dbReference type="GO" id="GO:0070530">
    <property type="term" value="F:K63-linked polyubiquitin modification-dependent protein binding"/>
    <property type="evidence" value="ECO:0007669"/>
    <property type="project" value="EnsemblFungi"/>
</dbReference>
<dbReference type="HOGENOM" id="CLU_011862_2_0_1"/>
<dbReference type="InterPro" id="IPR003903">
    <property type="entry name" value="UIM_dom"/>
</dbReference>
<evidence type="ECO:0000256" key="1">
    <source>
        <dbReference type="ARBA" id="ARBA00004125"/>
    </source>
</evidence>
<dbReference type="GO" id="GO:0010008">
    <property type="term" value="C:endosome membrane"/>
    <property type="evidence" value="ECO:0007669"/>
    <property type="project" value="UniProtKB-SubCell"/>
</dbReference>
<evidence type="ECO:0000256" key="12">
    <source>
        <dbReference type="SAM" id="MobiDB-lite"/>
    </source>
</evidence>
<evidence type="ECO:0000256" key="10">
    <source>
        <dbReference type="PIRNR" id="PIRNR036956"/>
    </source>
</evidence>
<feature type="compositionally biased region" description="Polar residues" evidence="12">
    <location>
        <begin position="677"/>
        <end position="690"/>
    </location>
</feature>
<evidence type="ECO:0000256" key="4">
    <source>
        <dbReference type="ARBA" id="ARBA00022723"/>
    </source>
</evidence>
<dbReference type="Gene3D" id="1.20.5.1940">
    <property type="match status" value="1"/>
</dbReference>
<evidence type="ECO:0000313" key="15">
    <source>
        <dbReference type="EMBL" id="CCD25432.1"/>
    </source>
</evidence>
<dbReference type="GO" id="GO:0033565">
    <property type="term" value="C:ESCRT-0 complex"/>
    <property type="evidence" value="ECO:0007669"/>
    <property type="project" value="EnsemblFungi"/>
</dbReference>
<sequence length="709" mass="80972">MTTILIATVPTVCNRARTQSKTTIKRQSFYLFQPSQMTSTITPAELDILINKATNESIPNGDLDLPTSFEISDIIRSKRIPPKDAMRCLQKRIANTYMNPNTQLSTWRLVEVCIKNGGTPFIVEVCSREFMNTFEKTILQNEDTDESDDELGTLVKTLFMELYGTFKNDSQLGYVAKVHDKLKNRNVDLPKVVLGNGIGNAMFDSKTPADWIESDTCMVCSKKFSLLNRRHHCRSCGGIFCQEHSSHNIELPDLGIYEPVRVCDNCFDDYDIKKSKPSSKKKKKDKSKHRHNNKHPKHQNVADEEDEQLKRAIELSLKEARNSTEPIVPVVTHTTEEPILTEEEENDPDLKAAIEASLRESQEAEQRRNEMNQSAYNTHQERQYAQQQQQQQQHSFDLNNAEKEDIYLFATLVEKAKNNPNSAIDILEDTRLQKLYQKIMSTKPKLNNALNDKINKYNALIDMNSKISSIMNIYDSLLEQQLRNINLSQQYSVAQEPSDPYAMYTQQQQEPPLIRTDPTVATTKPIIESYNNYYQTASPAIQNPAHYQPSQQVEHQPPSRVQEEQAKFQYNNETNISLEPSEPPYPEDEMTSKPSGNEVITSIETISNPLPYSSEVVSDEKSLNKENTSTSVTPNKVITEEKANVPTLEEKTTKNDAITNYDFPTVPARKLPYPETGTETANKTEYQASQDVEEEHEEEPKEEELLIEL</sequence>
<evidence type="ECO:0000259" key="13">
    <source>
        <dbReference type="PROSITE" id="PS50178"/>
    </source>
</evidence>
<dbReference type="InterPro" id="IPR002014">
    <property type="entry name" value="VHS_dom"/>
</dbReference>
<keyword evidence="16" id="KW-1185">Reference proteome</keyword>
<evidence type="ECO:0000256" key="6">
    <source>
        <dbReference type="ARBA" id="ARBA00022753"/>
    </source>
</evidence>
<dbReference type="CDD" id="cd15760">
    <property type="entry name" value="FYVE_scVPS27p_like"/>
    <property type="match status" value="1"/>
</dbReference>
<comment type="similarity">
    <text evidence="2 10">Belongs to the VPS27 family.</text>
</comment>
<dbReference type="KEGG" id="ndi:NDAI_0F01130"/>
<dbReference type="Pfam" id="PF01363">
    <property type="entry name" value="FYVE"/>
    <property type="match status" value="1"/>
</dbReference>
<dbReference type="OMA" id="QSAYNTH"/>
<feature type="compositionally biased region" description="Basic and acidic residues" evidence="12">
    <location>
        <begin position="348"/>
        <end position="370"/>
    </location>
</feature>
<dbReference type="GO" id="GO:0032266">
    <property type="term" value="F:phosphatidylinositol-3-phosphate binding"/>
    <property type="evidence" value="ECO:0007669"/>
    <property type="project" value="EnsemblFungi"/>
</dbReference>
<dbReference type="InterPro" id="IPR013083">
    <property type="entry name" value="Znf_RING/FYVE/PHD"/>
</dbReference>
<dbReference type="Pfam" id="PF02809">
    <property type="entry name" value="UIM"/>
    <property type="match status" value="2"/>
</dbReference>
<dbReference type="GO" id="GO:0009306">
    <property type="term" value="P:protein secretion"/>
    <property type="evidence" value="ECO:0007669"/>
    <property type="project" value="EnsemblFungi"/>
</dbReference>
<dbReference type="GO" id="GO:0006995">
    <property type="term" value="P:cellular response to nitrogen starvation"/>
    <property type="evidence" value="ECO:0007669"/>
    <property type="project" value="EnsemblFungi"/>
</dbReference>
<feature type="domain" description="VHS" evidence="14">
    <location>
        <begin position="55"/>
        <end position="190"/>
    </location>
</feature>
<dbReference type="OrthoDB" id="957735at2759"/>
<dbReference type="PANTHER" id="PTHR47794:SF1">
    <property type="entry name" value="VACUOLAR PROTEIN SORTING-ASSOCIATED PROTEIN 27"/>
    <property type="match status" value="1"/>
</dbReference>
<evidence type="ECO:0000256" key="8">
    <source>
        <dbReference type="ARBA" id="ARBA00022833"/>
    </source>
</evidence>
<dbReference type="GO" id="GO:1904669">
    <property type="term" value="P:ATP export"/>
    <property type="evidence" value="ECO:0007669"/>
    <property type="project" value="EnsemblFungi"/>
</dbReference>
<dbReference type="Pfam" id="PF21356">
    <property type="entry name" value="Vps27_GAT-like"/>
    <property type="match status" value="1"/>
</dbReference>
<dbReference type="PROSITE" id="PS50179">
    <property type="entry name" value="VHS"/>
    <property type="match status" value="1"/>
</dbReference>
<feature type="compositionally biased region" description="Polar residues" evidence="12">
    <location>
        <begin position="592"/>
        <end position="611"/>
    </location>
</feature>
<evidence type="ECO:0000256" key="11">
    <source>
        <dbReference type="PROSITE-ProRule" id="PRU00091"/>
    </source>
</evidence>
<dbReference type="Gene3D" id="1.25.40.90">
    <property type="match status" value="1"/>
</dbReference>
<dbReference type="GO" id="GO:0008270">
    <property type="term" value="F:zinc ion binding"/>
    <property type="evidence" value="ECO:0007669"/>
    <property type="project" value="UniProtKB-KW"/>
</dbReference>
<dbReference type="PROSITE" id="PS50178">
    <property type="entry name" value="ZF_FYVE"/>
    <property type="match status" value="1"/>
</dbReference>
<dbReference type="PANTHER" id="PTHR47794">
    <property type="entry name" value="VACUOLAR PROTEIN SORTING-ASSOCIATED PROTEIN 27"/>
    <property type="match status" value="1"/>
</dbReference>
<dbReference type="GO" id="GO:0140504">
    <property type="term" value="P:microlipophagy"/>
    <property type="evidence" value="ECO:0007669"/>
    <property type="project" value="EnsemblFungi"/>
</dbReference>
<dbReference type="PIRSF" id="PIRSF036956">
    <property type="entry name" value="Hrs_Vps27"/>
    <property type="match status" value="1"/>
</dbReference>
<dbReference type="Proteomes" id="UP000000689">
    <property type="component" value="Chromosome 6"/>
</dbReference>
<keyword evidence="4" id="KW-0479">Metal-binding</keyword>
<proteinExistence type="inferred from homology"/>
<dbReference type="SMART" id="SM00064">
    <property type="entry name" value="FYVE"/>
    <property type="match status" value="1"/>
</dbReference>
<dbReference type="GO" id="GO:1903319">
    <property type="term" value="P:positive regulation of protein maturation"/>
    <property type="evidence" value="ECO:0007669"/>
    <property type="project" value="EnsemblFungi"/>
</dbReference>
<feature type="compositionally biased region" description="Basic and acidic residues" evidence="12">
    <location>
        <begin position="638"/>
        <end position="654"/>
    </location>
</feature>
<protein>
    <recommendedName>
        <fullName evidence="3 10">Vacuolar protein sorting-associated protein 27</fullName>
    </recommendedName>
</protein>
<evidence type="ECO:0000313" key="16">
    <source>
        <dbReference type="Proteomes" id="UP000000689"/>
    </source>
</evidence>
<comment type="subcellular location">
    <subcellularLocation>
        <location evidence="1 10">Endosome membrane</location>
        <topology evidence="1 10">Peripheral membrane protein</topology>
        <orientation evidence="1 10">Cytoplasmic side</orientation>
    </subcellularLocation>
</comment>
<accession>G0WCC1</accession>
<dbReference type="EMBL" id="HE580272">
    <property type="protein sequence ID" value="CCD25432.1"/>
    <property type="molecule type" value="Genomic_DNA"/>
</dbReference>
<keyword evidence="8" id="KW-0862">Zinc</keyword>
<dbReference type="CDD" id="cd21385">
    <property type="entry name" value="GAT_Vps27"/>
    <property type="match status" value="1"/>
</dbReference>
<keyword evidence="6 10" id="KW-0967">Endosome</keyword>
<dbReference type="GO" id="GO:0036435">
    <property type="term" value="F:K48-linked polyubiquitin modification-dependent protein binding"/>
    <property type="evidence" value="ECO:0007669"/>
    <property type="project" value="EnsemblFungi"/>
</dbReference>
<feature type="compositionally biased region" description="Acidic residues" evidence="12">
    <location>
        <begin position="691"/>
        <end position="709"/>
    </location>
</feature>
<comment type="subunit">
    <text evidence="10">Component of the ESCRT-0 complex composed of HSE1 and VPS27.</text>
</comment>
<organism evidence="15 16">
    <name type="scientific">Naumovozyma dairenensis (strain ATCC 10597 / BCRC 20456 / CBS 421 / NBRC 0211 / NRRL Y-12639)</name>
    <name type="common">Saccharomyces dairenensis</name>
    <dbReference type="NCBI Taxonomy" id="1071378"/>
    <lineage>
        <taxon>Eukaryota</taxon>
        <taxon>Fungi</taxon>
        <taxon>Dikarya</taxon>
        <taxon>Ascomycota</taxon>
        <taxon>Saccharomycotina</taxon>
        <taxon>Saccharomycetes</taxon>
        <taxon>Saccharomycetales</taxon>
        <taxon>Saccharomycetaceae</taxon>
        <taxon>Naumovozyma</taxon>
    </lineage>
</organism>
<comment type="function">
    <text evidence="10">Component of the ESCRT-0 complex which is the sorting receptor for ubiquitinated cargo proteins at the multivesicular body (MVB) and recruits ESCRT-I to the MVB outer membrane.</text>
</comment>
<dbReference type="CDD" id="cd16979">
    <property type="entry name" value="VHS_Vps27"/>
    <property type="match status" value="1"/>
</dbReference>
<dbReference type="InterPro" id="IPR008942">
    <property type="entry name" value="ENTH_VHS"/>
</dbReference>
<name>G0WCC1_NAUDC</name>
<dbReference type="PROSITE" id="PS50330">
    <property type="entry name" value="UIM"/>
    <property type="match status" value="2"/>
</dbReference>
<evidence type="ECO:0000259" key="14">
    <source>
        <dbReference type="PROSITE" id="PS50179"/>
    </source>
</evidence>
<dbReference type="GO" id="GO:0005774">
    <property type="term" value="C:vacuolar membrane"/>
    <property type="evidence" value="ECO:0007669"/>
    <property type="project" value="EnsemblFungi"/>
</dbReference>
<dbReference type="GO" id="GO:0046982">
    <property type="term" value="F:protein heterodimerization activity"/>
    <property type="evidence" value="ECO:0007669"/>
    <property type="project" value="EnsemblFungi"/>
</dbReference>
<evidence type="ECO:0000256" key="5">
    <source>
        <dbReference type="ARBA" id="ARBA00022737"/>
    </source>
</evidence>
<dbReference type="Gene3D" id="6.10.140.100">
    <property type="match status" value="1"/>
</dbReference>
<dbReference type="GO" id="GO:0043328">
    <property type="term" value="P:protein transport to vacuole involved in ubiquitin-dependent protein catabolic process via the multivesicular body sorting pathway"/>
    <property type="evidence" value="ECO:0007669"/>
    <property type="project" value="TreeGrafter"/>
</dbReference>
<feature type="compositionally biased region" description="Polar residues" evidence="12">
    <location>
        <begin position="625"/>
        <end position="636"/>
    </location>
</feature>
<keyword evidence="5" id="KW-0677">Repeat</keyword>
<dbReference type="GO" id="GO:0019904">
    <property type="term" value="F:protein domain specific binding"/>
    <property type="evidence" value="ECO:0007669"/>
    <property type="project" value="EnsemblFungi"/>
</dbReference>
<dbReference type="GO" id="GO:0006623">
    <property type="term" value="P:protein targeting to vacuole"/>
    <property type="evidence" value="ECO:0007669"/>
    <property type="project" value="EnsemblFungi"/>
</dbReference>
<dbReference type="SMART" id="SM00726">
    <property type="entry name" value="UIM"/>
    <property type="match status" value="2"/>
</dbReference>
<dbReference type="InterPro" id="IPR011011">
    <property type="entry name" value="Znf_FYVE_PHD"/>
</dbReference>
<dbReference type="RefSeq" id="XP_003670675.1">
    <property type="nucleotide sequence ID" value="XM_003670627.1"/>
</dbReference>
<dbReference type="InterPro" id="IPR000306">
    <property type="entry name" value="Znf_FYVE"/>
</dbReference>
<feature type="compositionally biased region" description="Basic and acidic residues" evidence="12">
    <location>
        <begin position="308"/>
        <end position="322"/>
    </location>
</feature>
<dbReference type="Pfam" id="PF00790">
    <property type="entry name" value="VHS"/>
    <property type="match status" value="1"/>
</dbReference>
<dbReference type="InterPro" id="IPR017455">
    <property type="entry name" value="Znf_FYVE-rel"/>
</dbReference>
<dbReference type="GO" id="GO:0043130">
    <property type="term" value="F:ubiquitin binding"/>
    <property type="evidence" value="ECO:0007669"/>
    <property type="project" value="EnsemblFungi"/>
</dbReference>
<feature type="region of interest" description="Disordered" evidence="12">
    <location>
        <begin position="573"/>
        <end position="709"/>
    </location>
</feature>
<keyword evidence="9 10" id="KW-0472">Membrane</keyword>
<dbReference type="SMART" id="SM00288">
    <property type="entry name" value="VHS"/>
    <property type="match status" value="1"/>
</dbReference>
<dbReference type="eggNOG" id="KOG1818">
    <property type="taxonomic scope" value="Eukaryota"/>
</dbReference>
<evidence type="ECO:0000256" key="9">
    <source>
        <dbReference type="ARBA" id="ARBA00023136"/>
    </source>
</evidence>
<dbReference type="GO" id="GO:0045053">
    <property type="term" value="P:protein retention in Golgi apparatus"/>
    <property type="evidence" value="ECO:0007669"/>
    <property type="project" value="EnsemblFungi"/>
</dbReference>
<evidence type="ECO:0000256" key="3">
    <source>
        <dbReference type="ARBA" id="ARBA00017753"/>
    </source>
</evidence>
<evidence type="ECO:0000256" key="2">
    <source>
        <dbReference type="ARBA" id="ARBA00008597"/>
    </source>
</evidence>
<dbReference type="Gene3D" id="3.30.40.10">
    <property type="entry name" value="Zinc/RING finger domain, C3HC4 (zinc finger)"/>
    <property type="match status" value="1"/>
</dbReference>
<feature type="domain" description="FYVE-type" evidence="13">
    <location>
        <begin position="211"/>
        <end position="271"/>
    </location>
</feature>
<dbReference type="SUPFAM" id="SSF48464">
    <property type="entry name" value="ENTH/VHS domain"/>
    <property type="match status" value="1"/>
</dbReference>
<dbReference type="InterPro" id="IPR017073">
    <property type="entry name" value="HGS/VPS27"/>
</dbReference>
<dbReference type="GeneID" id="11499171"/>
<feature type="compositionally biased region" description="Basic residues" evidence="12">
    <location>
        <begin position="275"/>
        <end position="298"/>
    </location>
</feature>
<dbReference type="STRING" id="1071378.G0WCC1"/>
<dbReference type="SUPFAM" id="SSF57903">
    <property type="entry name" value="FYVE/PHD zinc finger"/>
    <property type="match status" value="1"/>
</dbReference>
<gene>
    <name evidence="15" type="primary">NDAI0F01130</name>
    <name evidence="15" type="ordered locus">NDAI_0F01130</name>
</gene>
<keyword evidence="7 11" id="KW-0863">Zinc-finger</keyword>